<feature type="non-terminal residue" evidence="4">
    <location>
        <position position="1"/>
    </location>
</feature>
<name>A0A091K2J2_COLST</name>
<gene>
    <name evidence="4" type="ORF">N325_00508</name>
</gene>
<dbReference type="PROSITE" id="PS00135">
    <property type="entry name" value="TRYPSIN_SER"/>
    <property type="match status" value="1"/>
</dbReference>
<dbReference type="CDD" id="cd00190">
    <property type="entry name" value="Tryp_SPc"/>
    <property type="match status" value="1"/>
</dbReference>
<dbReference type="Gene3D" id="2.40.10.10">
    <property type="entry name" value="Trypsin-like serine proteases"/>
    <property type="match status" value="1"/>
</dbReference>
<dbReference type="PROSITE" id="PS50240">
    <property type="entry name" value="TRYPSIN_DOM"/>
    <property type="match status" value="1"/>
</dbReference>
<protein>
    <submittedName>
        <fullName evidence="4">Enteropeptidase</fullName>
    </submittedName>
</protein>
<dbReference type="FunFam" id="2.40.10.10:FF:000002">
    <property type="entry name" value="Transmembrane protease serine"/>
    <property type="match status" value="1"/>
</dbReference>
<dbReference type="SUPFAM" id="SSF50494">
    <property type="entry name" value="Trypsin-like serine proteases"/>
    <property type="match status" value="1"/>
</dbReference>
<keyword evidence="1" id="KW-1015">Disulfide bond</keyword>
<feature type="non-terminal residue" evidence="4">
    <location>
        <position position="123"/>
    </location>
</feature>
<feature type="domain" description="Peptidase S1" evidence="3">
    <location>
        <begin position="1"/>
        <end position="123"/>
    </location>
</feature>
<accession>A0A091K2J2</accession>
<dbReference type="EMBL" id="KK539760">
    <property type="protein sequence ID" value="KFP30526.1"/>
    <property type="molecule type" value="Genomic_DNA"/>
</dbReference>
<dbReference type="InterPro" id="IPR009003">
    <property type="entry name" value="Peptidase_S1_PA"/>
</dbReference>
<reference evidence="4 5" key="1">
    <citation type="submission" date="2014-04" db="EMBL/GenBank/DDBJ databases">
        <title>Genome evolution of avian class.</title>
        <authorList>
            <person name="Zhang G."/>
            <person name="Li C."/>
        </authorList>
    </citation>
    <scope>NUCLEOTIDE SEQUENCE [LARGE SCALE GENOMIC DNA]</scope>
    <source>
        <strain evidence="4">BGI_N325</strain>
    </source>
</reference>
<evidence type="ECO:0000313" key="5">
    <source>
        <dbReference type="Proteomes" id="UP000053615"/>
    </source>
</evidence>
<dbReference type="AlphaFoldDB" id="A0A091K2J2"/>
<dbReference type="GO" id="GO:0006508">
    <property type="term" value="P:proteolysis"/>
    <property type="evidence" value="ECO:0007669"/>
    <property type="project" value="InterPro"/>
</dbReference>
<dbReference type="SMART" id="SM00020">
    <property type="entry name" value="Tryp_SPc"/>
    <property type="match status" value="1"/>
</dbReference>
<keyword evidence="5" id="KW-1185">Reference proteome</keyword>
<evidence type="ECO:0000256" key="2">
    <source>
        <dbReference type="ARBA" id="ARBA00024195"/>
    </source>
</evidence>
<dbReference type="Pfam" id="PF00089">
    <property type="entry name" value="Trypsin"/>
    <property type="match status" value="1"/>
</dbReference>
<organism evidence="4 5">
    <name type="scientific">Colius striatus</name>
    <name type="common">Speckled mousebird</name>
    <dbReference type="NCBI Taxonomy" id="57412"/>
    <lineage>
        <taxon>Eukaryota</taxon>
        <taxon>Metazoa</taxon>
        <taxon>Chordata</taxon>
        <taxon>Craniata</taxon>
        <taxon>Vertebrata</taxon>
        <taxon>Euteleostomi</taxon>
        <taxon>Archelosauria</taxon>
        <taxon>Archosauria</taxon>
        <taxon>Dinosauria</taxon>
        <taxon>Saurischia</taxon>
        <taxon>Theropoda</taxon>
        <taxon>Coelurosauria</taxon>
        <taxon>Aves</taxon>
        <taxon>Neognathae</taxon>
        <taxon>Neoaves</taxon>
        <taxon>Telluraves</taxon>
        <taxon>Coraciimorphae</taxon>
        <taxon>Coliiformes</taxon>
        <taxon>Coliidae</taxon>
        <taxon>Colius</taxon>
    </lineage>
</organism>
<evidence type="ECO:0000259" key="3">
    <source>
        <dbReference type="PROSITE" id="PS50240"/>
    </source>
</evidence>
<dbReference type="InterPro" id="IPR001254">
    <property type="entry name" value="Trypsin_dom"/>
</dbReference>
<dbReference type="InterPro" id="IPR043504">
    <property type="entry name" value="Peptidase_S1_PA_chymotrypsin"/>
</dbReference>
<dbReference type="Proteomes" id="UP000053615">
    <property type="component" value="Unassembled WGS sequence"/>
</dbReference>
<dbReference type="PANTHER" id="PTHR24252">
    <property type="entry name" value="ACROSIN-RELATED"/>
    <property type="match status" value="1"/>
</dbReference>
<evidence type="ECO:0000256" key="1">
    <source>
        <dbReference type="ARBA" id="ARBA00023157"/>
    </source>
</evidence>
<evidence type="ECO:0000313" key="4">
    <source>
        <dbReference type="EMBL" id="KFP30526.1"/>
    </source>
</evidence>
<comment type="similarity">
    <text evidence="2">Belongs to the peptidase S1 family. CLIP subfamily.</text>
</comment>
<sequence>IQPICLPEKDQQFLQGINCSIAGWGYIVNGGPTSDILREAEVPLISNEKCQEWMPEYNITENMICAGYETGGVDSCQGDSGGPLTFEDGNEWVLVGVTSFGYKCALPRRPGVYVRVTMFVDWI</sequence>
<proteinExistence type="inferred from homology"/>
<dbReference type="GO" id="GO:0004252">
    <property type="term" value="F:serine-type endopeptidase activity"/>
    <property type="evidence" value="ECO:0007669"/>
    <property type="project" value="InterPro"/>
</dbReference>
<dbReference type="PANTHER" id="PTHR24252:SF16">
    <property type="entry name" value="TRANSMEMBRANE SERINE PROTEASE 15"/>
    <property type="match status" value="1"/>
</dbReference>
<dbReference type="InterPro" id="IPR033116">
    <property type="entry name" value="TRYPSIN_SER"/>
</dbReference>